<dbReference type="FunFam" id="3.40.50.300:FF:001278">
    <property type="entry name" value="Iron-sulfur cluster carrier protein"/>
    <property type="match status" value="1"/>
</dbReference>
<protein>
    <recommendedName>
        <fullName evidence="8">Iron-sulfur cluster carrier protein</fullName>
    </recommendedName>
</protein>
<evidence type="ECO:0000313" key="7">
    <source>
        <dbReference type="EMBL" id="CAD8234681.1"/>
    </source>
</evidence>
<name>A0A7R9XYB3_9VIRI</name>
<accession>A0A7R9XYB3</accession>
<dbReference type="AlphaFoldDB" id="A0A7R9XYB3"/>
<dbReference type="GO" id="GO:0016226">
    <property type="term" value="P:iron-sulfur cluster assembly"/>
    <property type="evidence" value="ECO:0007669"/>
    <property type="project" value="InterPro"/>
</dbReference>
<dbReference type="InterPro" id="IPR044304">
    <property type="entry name" value="NUBPL-like"/>
</dbReference>
<sequence>MAGVRAIVAVASGKGGVGKSTVAANLAAALAGEASRVGAARPLRVGLMDADVYGPSVPTMFNLSGEPAVDSRERMLPLENYNVRCMSMGFLLKQGAAAVWRGPMVSSALERLSRGVAWGELDVMLIDMPPGTGDAQLSVAQRLPLAGAVIVSTPQQVALDDVRRGIAMFEAVKVPVLGVVENMAYYQCGGCGKHEYIFGRGGARAVADELSVPVLGEVPLEPAVCESSDAGVPVAIGAPDSAAGEAYFAIASTLVRELGLDQDARDGEGRAETS</sequence>
<dbReference type="HAMAP" id="MF_02040">
    <property type="entry name" value="Mrp_NBP35"/>
    <property type="match status" value="1"/>
</dbReference>
<keyword evidence="2" id="KW-0547">Nucleotide-binding</keyword>
<dbReference type="GO" id="GO:0051539">
    <property type="term" value="F:4 iron, 4 sulfur cluster binding"/>
    <property type="evidence" value="ECO:0007669"/>
    <property type="project" value="TreeGrafter"/>
</dbReference>
<keyword evidence="5" id="KW-0411">Iron-sulfur</keyword>
<keyword evidence="1" id="KW-0479">Metal-binding</keyword>
<dbReference type="InterPro" id="IPR000808">
    <property type="entry name" value="Mrp-like_CS"/>
</dbReference>
<dbReference type="EMBL" id="HBDZ01004840">
    <property type="protein sequence ID" value="CAD8234681.1"/>
    <property type="molecule type" value="Transcribed_RNA"/>
</dbReference>
<dbReference type="InterPro" id="IPR033756">
    <property type="entry name" value="YlxH/NBP35"/>
</dbReference>
<dbReference type="Gene3D" id="3.40.50.300">
    <property type="entry name" value="P-loop containing nucleotide triphosphate hydrolases"/>
    <property type="match status" value="1"/>
</dbReference>
<dbReference type="InterPro" id="IPR027417">
    <property type="entry name" value="P-loop_NTPase"/>
</dbReference>
<dbReference type="PANTHER" id="PTHR42961">
    <property type="entry name" value="IRON-SULFUR PROTEIN NUBPL"/>
    <property type="match status" value="1"/>
</dbReference>
<dbReference type="GO" id="GO:0140663">
    <property type="term" value="F:ATP-dependent FeS chaperone activity"/>
    <property type="evidence" value="ECO:0007669"/>
    <property type="project" value="InterPro"/>
</dbReference>
<proteinExistence type="inferred from homology"/>
<evidence type="ECO:0000256" key="2">
    <source>
        <dbReference type="ARBA" id="ARBA00022741"/>
    </source>
</evidence>
<dbReference type="GO" id="GO:0005739">
    <property type="term" value="C:mitochondrion"/>
    <property type="evidence" value="ECO:0007669"/>
    <property type="project" value="TreeGrafter"/>
</dbReference>
<keyword evidence="3" id="KW-0067">ATP-binding</keyword>
<dbReference type="InterPro" id="IPR019591">
    <property type="entry name" value="Mrp/NBP35_ATP-bd"/>
</dbReference>
<gene>
    <name evidence="7" type="ORF">PCOL08062_LOCUS3701</name>
</gene>
<dbReference type="PANTHER" id="PTHR42961:SF2">
    <property type="entry name" value="IRON-SULFUR PROTEIN NUBPL"/>
    <property type="match status" value="1"/>
</dbReference>
<dbReference type="Pfam" id="PF10609">
    <property type="entry name" value="ParA"/>
    <property type="match status" value="1"/>
</dbReference>
<evidence type="ECO:0008006" key="8">
    <source>
        <dbReference type="Google" id="ProtNLM"/>
    </source>
</evidence>
<keyword evidence="4" id="KW-0408">Iron</keyword>
<dbReference type="GO" id="GO:0046872">
    <property type="term" value="F:metal ion binding"/>
    <property type="evidence" value="ECO:0007669"/>
    <property type="project" value="UniProtKB-KW"/>
</dbReference>
<organism evidence="7">
    <name type="scientific">Prasinoderma coloniale</name>
    <dbReference type="NCBI Taxonomy" id="156133"/>
    <lineage>
        <taxon>Eukaryota</taxon>
        <taxon>Viridiplantae</taxon>
        <taxon>Prasinodermophyta</taxon>
        <taxon>Prasinodermophyceae</taxon>
        <taxon>Prasinodermales</taxon>
        <taxon>Prasinodermaceae</taxon>
        <taxon>Prasinoderma</taxon>
    </lineage>
</organism>
<evidence type="ECO:0000256" key="6">
    <source>
        <dbReference type="ARBA" id="ARBA00024036"/>
    </source>
</evidence>
<evidence type="ECO:0000256" key="3">
    <source>
        <dbReference type="ARBA" id="ARBA00022840"/>
    </source>
</evidence>
<dbReference type="GO" id="GO:0005524">
    <property type="term" value="F:ATP binding"/>
    <property type="evidence" value="ECO:0007669"/>
    <property type="project" value="UniProtKB-KW"/>
</dbReference>
<dbReference type="CDD" id="cd02037">
    <property type="entry name" value="Mrp_NBP35"/>
    <property type="match status" value="1"/>
</dbReference>
<evidence type="ECO:0000256" key="5">
    <source>
        <dbReference type="ARBA" id="ARBA00023014"/>
    </source>
</evidence>
<dbReference type="PROSITE" id="PS01215">
    <property type="entry name" value="MRP"/>
    <property type="match status" value="1"/>
</dbReference>
<dbReference type="GO" id="GO:0032981">
    <property type="term" value="P:mitochondrial respiratory chain complex I assembly"/>
    <property type="evidence" value="ECO:0007669"/>
    <property type="project" value="TreeGrafter"/>
</dbReference>
<comment type="similarity">
    <text evidence="6">Belongs to the Mrp/NBP35 ATP-binding proteins family.</text>
</comment>
<dbReference type="SUPFAM" id="SSF52540">
    <property type="entry name" value="P-loop containing nucleoside triphosphate hydrolases"/>
    <property type="match status" value="1"/>
</dbReference>
<evidence type="ECO:0000256" key="1">
    <source>
        <dbReference type="ARBA" id="ARBA00022723"/>
    </source>
</evidence>
<reference evidence="7" key="1">
    <citation type="submission" date="2021-01" db="EMBL/GenBank/DDBJ databases">
        <authorList>
            <person name="Corre E."/>
            <person name="Pelletier E."/>
            <person name="Niang G."/>
            <person name="Scheremetjew M."/>
            <person name="Finn R."/>
            <person name="Kale V."/>
            <person name="Holt S."/>
            <person name="Cochrane G."/>
            <person name="Meng A."/>
            <person name="Brown T."/>
            <person name="Cohen L."/>
        </authorList>
    </citation>
    <scope>NUCLEOTIDE SEQUENCE</scope>
    <source>
        <strain evidence="7">CCMP1413</strain>
    </source>
</reference>
<evidence type="ECO:0000256" key="4">
    <source>
        <dbReference type="ARBA" id="ARBA00023004"/>
    </source>
</evidence>